<evidence type="ECO:0000313" key="1">
    <source>
        <dbReference type="EMBL" id="GAA4789217.1"/>
    </source>
</evidence>
<dbReference type="EMBL" id="BAABIQ010000008">
    <property type="protein sequence ID" value="GAA4789217.1"/>
    <property type="molecule type" value="Genomic_DNA"/>
</dbReference>
<name>A0ABP9B1W5_9SPHI</name>
<reference evidence="2" key="1">
    <citation type="journal article" date="2019" name="Int. J. Syst. Evol. Microbiol.">
        <title>The Global Catalogue of Microorganisms (GCM) 10K type strain sequencing project: providing services to taxonomists for standard genome sequencing and annotation.</title>
        <authorList>
            <consortium name="The Broad Institute Genomics Platform"/>
            <consortium name="The Broad Institute Genome Sequencing Center for Infectious Disease"/>
            <person name="Wu L."/>
            <person name="Ma J."/>
        </authorList>
    </citation>
    <scope>NUCLEOTIDE SEQUENCE [LARGE SCALE GENOMIC DNA]</scope>
    <source>
        <strain evidence="2">JCM 18200</strain>
    </source>
</reference>
<sequence>MTSFSQLKTMQIRTKLWIATIGLTIFCAWKTTQTNDITEAAWLIGTWENKTPKGSIYETWSKLNDHEYIGKSFITKEKDTIVAENIRLVQQ</sequence>
<proteinExistence type="predicted"/>
<accession>A0ABP9B1W5</accession>
<dbReference type="Proteomes" id="UP001501411">
    <property type="component" value="Unassembled WGS sequence"/>
</dbReference>
<evidence type="ECO:0008006" key="3">
    <source>
        <dbReference type="Google" id="ProtNLM"/>
    </source>
</evidence>
<keyword evidence="2" id="KW-1185">Reference proteome</keyword>
<evidence type="ECO:0000313" key="2">
    <source>
        <dbReference type="Proteomes" id="UP001501411"/>
    </source>
</evidence>
<comment type="caution">
    <text evidence="1">The sequence shown here is derived from an EMBL/GenBank/DDBJ whole genome shotgun (WGS) entry which is preliminary data.</text>
</comment>
<organism evidence="1 2">
    <name type="scientific">Olivibacter ginsenosidimutans</name>
    <dbReference type="NCBI Taxonomy" id="1176537"/>
    <lineage>
        <taxon>Bacteria</taxon>
        <taxon>Pseudomonadati</taxon>
        <taxon>Bacteroidota</taxon>
        <taxon>Sphingobacteriia</taxon>
        <taxon>Sphingobacteriales</taxon>
        <taxon>Sphingobacteriaceae</taxon>
        <taxon>Olivibacter</taxon>
    </lineage>
</organism>
<protein>
    <recommendedName>
        <fullName evidence="3">DUF2147 domain-containing protein</fullName>
    </recommendedName>
</protein>
<gene>
    <name evidence="1" type="ORF">GCM10023231_16900</name>
</gene>
<dbReference type="RefSeq" id="WP_345231319.1">
    <property type="nucleotide sequence ID" value="NZ_BAABIQ010000008.1"/>
</dbReference>